<feature type="chain" id="PRO_5016151509" description="TIGR03016 family PEP-CTERM system-associated outer membrane protein" evidence="1">
    <location>
        <begin position="30"/>
        <end position="415"/>
    </location>
</feature>
<dbReference type="OrthoDB" id="9149087at2"/>
<evidence type="ECO:0000256" key="1">
    <source>
        <dbReference type="SAM" id="SignalP"/>
    </source>
</evidence>
<feature type="signal peptide" evidence="1">
    <location>
        <begin position="1"/>
        <end position="29"/>
    </location>
</feature>
<organism evidence="2 3">
    <name type="scientific">Aquabacterium olei</name>
    <dbReference type="NCBI Taxonomy" id="1296669"/>
    <lineage>
        <taxon>Bacteria</taxon>
        <taxon>Pseudomonadati</taxon>
        <taxon>Pseudomonadota</taxon>
        <taxon>Betaproteobacteria</taxon>
        <taxon>Burkholderiales</taxon>
        <taxon>Aquabacterium</taxon>
    </lineage>
</organism>
<reference evidence="2 3" key="1">
    <citation type="submission" date="2018-05" db="EMBL/GenBank/DDBJ databases">
        <title>complete genome sequence of Aquabacterium olei NBRC 110486.</title>
        <authorList>
            <person name="Tang B."/>
            <person name="Chang J."/>
            <person name="Zhang L."/>
            <person name="Yang H."/>
        </authorList>
    </citation>
    <scope>NUCLEOTIDE SEQUENCE [LARGE SCALE GENOMIC DNA]</scope>
    <source>
        <strain evidence="2 3">NBRC 110486</strain>
    </source>
</reference>
<dbReference type="RefSeq" id="WP_109037131.1">
    <property type="nucleotide sequence ID" value="NZ_CP029210.1"/>
</dbReference>
<keyword evidence="3" id="KW-1185">Reference proteome</keyword>
<protein>
    <recommendedName>
        <fullName evidence="4">TIGR03016 family PEP-CTERM system-associated outer membrane protein</fullName>
    </recommendedName>
</protein>
<dbReference type="AlphaFoldDB" id="A0A2U8FSV0"/>
<evidence type="ECO:0000313" key="3">
    <source>
        <dbReference type="Proteomes" id="UP000244892"/>
    </source>
</evidence>
<accession>A0A2U8FSV0</accession>
<dbReference type="KEGG" id="aon:DEH84_12440"/>
<dbReference type="Proteomes" id="UP000244892">
    <property type="component" value="Chromosome"/>
</dbReference>
<proteinExistence type="predicted"/>
<evidence type="ECO:0000313" key="2">
    <source>
        <dbReference type="EMBL" id="AWI54135.1"/>
    </source>
</evidence>
<evidence type="ECO:0008006" key="4">
    <source>
        <dbReference type="Google" id="ProtNLM"/>
    </source>
</evidence>
<name>A0A2U8FSV0_9BURK</name>
<dbReference type="EMBL" id="CP029210">
    <property type="protein sequence ID" value="AWI54135.1"/>
    <property type="molecule type" value="Genomic_DNA"/>
</dbReference>
<keyword evidence="1" id="KW-0732">Signal</keyword>
<gene>
    <name evidence="2" type="ORF">DEH84_12440</name>
</gene>
<sequence>MTQRYRHAFPLARSVVMAMMALGASGAHANDEDLPLFLTLSQSVRQDSNFSRNAAEASETVSTTSVGGGFSKSYGRQTYRLAGTLGAQRYRNFEYLRNDTKRLDGQFTSEFGRNFRLSLSGQYNQGLNPIQNNNNGELRVVRNIRTLTGNSASLQYGLGGRFSLVGSIENNKQTFSEPAYRTLNLDQQARAARVLYNVTDTLQWGVGLRRVETEYPYRNNEQVRDNNIDFQVGWQATGQSSLDAVLSRRDSRYSITGRKLNNWVGSLNWEFTPRGLIVYRVGLSRSTGSDRYTQRQSFFGTGFDANFDYNTITTGVNMSARYQPTAKIGLTAAYSYAKYDINRAATSRFDNGAVIDAGNTQRSSHFSELSLAGDYAAMRSLKLGCNVSRYDQTADFFRRAFSGHAYGCTATFTLD</sequence>
<dbReference type="SUPFAM" id="SSF56935">
    <property type="entry name" value="Porins"/>
    <property type="match status" value="1"/>
</dbReference>